<evidence type="ECO:0000313" key="2">
    <source>
        <dbReference type="EMBL" id="QQK80044.1"/>
    </source>
</evidence>
<accession>A0A7T7CFF2</accession>
<feature type="transmembrane region" description="Helical" evidence="1">
    <location>
        <begin position="46"/>
        <end position="66"/>
    </location>
</feature>
<dbReference type="KEGG" id="scib:HUG20_09180"/>
<feature type="transmembrane region" description="Helical" evidence="1">
    <location>
        <begin position="6"/>
        <end position="26"/>
    </location>
</feature>
<dbReference type="RefSeq" id="WP_200090218.1">
    <property type="nucleotide sequence ID" value="NZ_CP054706.1"/>
</dbReference>
<dbReference type="EMBL" id="CP054706">
    <property type="protein sequence ID" value="QQK80044.1"/>
    <property type="molecule type" value="Genomic_DNA"/>
</dbReference>
<feature type="transmembrane region" description="Helical" evidence="1">
    <location>
        <begin position="102"/>
        <end position="122"/>
    </location>
</feature>
<feature type="transmembrane region" description="Helical" evidence="1">
    <location>
        <begin position="134"/>
        <end position="151"/>
    </location>
</feature>
<dbReference type="AlphaFoldDB" id="A0A7T7CFF2"/>
<feature type="transmembrane region" description="Helical" evidence="1">
    <location>
        <begin position="184"/>
        <end position="207"/>
    </location>
</feature>
<dbReference type="Proteomes" id="UP000595349">
    <property type="component" value="Chromosome"/>
</dbReference>
<sequence length="214" mass="24288">MVITSSIISIGIIIASFTVGLVFYFLLSDLQKKEKKKHIEEVMSQLINFVIFIWVGKILFNLSLFLQEPMTILAYPADTSAFYLAVLFTAVTIVYKSICKNVDILAFVDVFAHVFLTASFFYEFMQLVLNNSYSLGYLIILAALLIMFVSMRGRLPMPMLLMTVFVGWTAGVLVLTFIQPFATVFGYIIEPWFIGLFFVGSLLIMFVSKRKKDA</sequence>
<protein>
    <submittedName>
        <fullName evidence="2">Uncharacterized protein</fullName>
    </submittedName>
</protein>
<keyword evidence="1" id="KW-0812">Transmembrane</keyword>
<keyword evidence="3" id="KW-1185">Reference proteome</keyword>
<proteinExistence type="predicted"/>
<reference evidence="2 3" key="1">
    <citation type="submission" date="2020-06" db="EMBL/GenBank/DDBJ databases">
        <title>Genomic analysis of Salicibibacter sp. NKC21-4.</title>
        <authorList>
            <person name="Oh Y.J."/>
        </authorList>
    </citation>
    <scope>NUCLEOTIDE SEQUENCE [LARGE SCALE GENOMIC DNA]</scope>
    <source>
        <strain evidence="2 3">NKC21-4</strain>
    </source>
</reference>
<organism evidence="2 3">
    <name type="scientific">Salicibibacter cibi</name>
    <dbReference type="NCBI Taxonomy" id="2743001"/>
    <lineage>
        <taxon>Bacteria</taxon>
        <taxon>Bacillati</taxon>
        <taxon>Bacillota</taxon>
        <taxon>Bacilli</taxon>
        <taxon>Bacillales</taxon>
        <taxon>Bacillaceae</taxon>
        <taxon>Salicibibacter</taxon>
    </lineage>
</organism>
<feature type="transmembrane region" description="Helical" evidence="1">
    <location>
        <begin position="72"/>
        <end position="95"/>
    </location>
</feature>
<evidence type="ECO:0000256" key="1">
    <source>
        <dbReference type="SAM" id="Phobius"/>
    </source>
</evidence>
<keyword evidence="1" id="KW-0472">Membrane</keyword>
<gene>
    <name evidence="2" type="ORF">HUG20_09180</name>
</gene>
<evidence type="ECO:0000313" key="3">
    <source>
        <dbReference type="Proteomes" id="UP000595349"/>
    </source>
</evidence>
<keyword evidence="1" id="KW-1133">Transmembrane helix</keyword>
<name>A0A7T7CFF2_9BACI</name>
<feature type="transmembrane region" description="Helical" evidence="1">
    <location>
        <begin position="158"/>
        <end position="178"/>
    </location>
</feature>